<gene>
    <name evidence="1" type="ORF">J2Z70_000895</name>
</gene>
<reference evidence="1 2" key="1">
    <citation type="submission" date="2021-03" db="EMBL/GenBank/DDBJ databases">
        <title>Genomic Encyclopedia of Type Strains, Phase IV (KMG-IV): sequencing the most valuable type-strain genomes for metagenomic binning, comparative biology and taxonomic classification.</title>
        <authorList>
            <person name="Goeker M."/>
        </authorList>
    </citation>
    <scope>NUCLEOTIDE SEQUENCE [LARGE SCALE GENOMIC DNA]</scope>
    <source>
        <strain evidence="1 2">DSM 101953</strain>
    </source>
</reference>
<comment type="caution">
    <text evidence="1">The sequence shown here is derived from an EMBL/GenBank/DDBJ whole genome shotgun (WGS) entry which is preliminary data.</text>
</comment>
<dbReference type="Proteomes" id="UP000773462">
    <property type="component" value="Unassembled WGS sequence"/>
</dbReference>
<evidence type="ECO:0000313" key="2">
    <source>
        <dbReference type="Proteomes" id="UP000773462"/>
    </source>
</evidence>
<evidence type="ECO:0000313" key="1">
    <source>
        <dbReference type="EMBL" id="MBP2110755.1"/>
    </source>
</evidence>
<organism evidence="1 2">
    <name type="scientific">Paenibacillus silagei</name>
    <dbReference type="NCBI Taxonomy" id="1670801"/>
    <lineage>
        <taxon>Bacteria</taxon>
        <taxon>Bacillati</taxon>
        <taxon>Bacillota</taxon>
        <taxon>Bacilli</taxon>
        <taxon>Bacillales</taxon>
        <taxon>Paenibacillaceae</taxon>
        <taxon>Paenibacillus</taxon>
    </lineage>
</organism>
<proteinExistence type="predicted"/>
<keyword evidence="2" id="KW-1185">Reference proteome</keyword>
<accession>A0ABS4NMW9</accession>
<dbReference type="EMBL" id="JAGGLV010000002">
    <property type="protein sequence ID" value="MBP2110755.1"/>
    <property type="molecule type" value="Genomic_DNA"/>
</dbReference>
<name>A0ABS4NMW9_9BACL</name>
<protein>
    <submittedName>
        <fullName evidence="1">Uncharacterized protein</fullName>
    </submittedName>
</protein>
<sequence>MKLLPHQLRKQPKLRSLKNKTFLAVAIASLYAENSADSLR</sequence>